<dbReference type="InterPro" id="IPR006683">
    <property type="entry name" value="Thioestr_dom"/>
</dbReference>
<dbReference type="CDD" id="cd03443">
    <property type="entry name" value="PaaI_thioesterase"/>
    <property type="match status" value="1"/>
</dbReference>
<evidence type="ECO:0000256" key="1">
    <source>
        <dbReference type="ARBA" id="ARBA00022801"/>
    </source>
</evidence>
<protein>
    <submittedName>
        <fullName evidence="3">PaaI family thioesterase</fullName>
    </submittedName>
</protein>
<dbReference type="NCBIfam" id="TIGR00369">
    <property type="entry name" value="unchar_dom_1"/>
    <property type="match status" value="1"/>
</dbReference>
<dbReference type="EMBL" id="SJDT01000010">
    <property type="protein sequence ID" value="TBW20742.1"/>
    <property type="molecule type" value="Genomic_DNA"/>
</dbReference>
<gene>
    <name evidence="3" type="ORF">EZJ44_08345</name>
</gene>
<dbReference type="AlphaFoldDB" id="A0A4Q9UYK7"/>
<name>A0A4Q9UYK7_9ACTO</name>
<dbReference type="Proteomes" id="UP000293036">
    <property type="component" value="Unassembled WGS sequence"/>
</dbReference>
<comment type="caution">
    <text evidence="3">The sequence shown here is derived from an EMBL/GenBank/DDBJ whole genome shotgun (WGS) entry which is preliminary data.</text>
</comment>
<sequence length="155" mass="16281">MNLEDILATTANPQDRAQFFAALPDVTPELGEMCGSDVVSQGLRAHLVGADVMVCSLPVDGNRQFMGLMNGGSTALLGETTGSSAAVLAAPEGKTAVGISITVNHHLPAKEGRVYCVATKVSHTSSFVTYNFLFFRHDGKLSASGTHTCAIIDKR</sequence>
<dbReference type="Pfam" id="PF03061">
    <property type="entry name" value="4HBT"/>
    <property type="match status" value="1"/>
</dbReference>
<dbReference type="OrthoDB" id="9798208at2"/>
<organism evidence="3 4">
    <name type="scientific">Arcanobacterium bovis</name>
    <dbReference type="NCBI Taxonomy" id="2529275"/>
    <lineage>
        <taxon>Bacteria</taxon>
        <taxon>Bacillati</taxon>
        <taxon>Actinomycetota</taxon>
        <taxon>Actinomycetes</taxon>
        <taxon>Actinomycetales</taxon>
        <taxon>Actinomycetaceae</taxon>
        <taxon>Arcanobacterium</taxon>
    </lineage>
</organism>
<dbReference type="Gene3D" id="3.10.129.10">
    <property type="entry name" value="Hotdog Thioesterase"/>
    <property type="match status" value="1"/>
</dbReference>
<dbReference type="InterPro" id="IPR029069">
    <property type="entry name" value="HotDog_dom_sf"/>
</dbReference>
<evidence type="ECO:0000259" key="2">
    <source>
        <dbReference type="Pfam" id="PF03061"/>
    </source>
</evidence>
<dbReference type="RefSeq" id="WP_131282446.1">
    <property type="nucleotide sequence ID" value="NZ_JBHSLR010000003.1"/>
</dbReference>
<proteinExistence type="predicted"/>
<dbReference type="InterPro" id="IPR003736">
    <property type="entry name" value="PAAI_dom"/>
</dbReference>
<dbReference type="SUPFAM" id="SSF54637">
    <property type="entry name" value="Thioesterase/thiol ester dehydrase-isomerase"/>
    <property type="match status" value="1"/>
</dbReference>
<keyword evidence="1" id="KW-0378">Hydrolase</keyword>
<feature type="domain" description="Thioesterase" evidence="2">
    <location>
        <begin position="66"/>
        <end position="141"/>
    </location>
</feature>
<reference evidence="3 4" key="1">
    <citation type="submission" date="2019-02" db="EMBL/GenBank/DDBJ databases">
        <title>Arcanobacterium bovis sp. nov., isolated from the milk of a cow with mastitis.</title>
        <authorList>
            <person name="Sammra O."/>
            <person name="Foster G."/>
            <person name="Hassan A."/>
            <person name="Alssahen M."/>
            <person name="Laemmler C."/>
            <person name="Borowiak M."/>
            <person name="Malorny B."/>
            <person name="Abdulmawjood A."/>
        </authorList>
    </citation>
    <scope>NUCLEOTIDE SEQUENCE [LARGE SCALE GENOMIC DNA]</scope>
    <source>
        <strain evidence="3 4">C605018/01/1</strain>
    </source>
</reference>
<accession>A0A4Q9UYK7</accession>
<evidence type="ECO:0000313" key="4">
    <source>
        <dbReference type="Proteomes" id="UP000293036"/>
    </source>
</evidence>
<evidence type="ECO:0000313" key="3">
    <source>
        <dbReference type="EMBL" id="TBW20742.1"/>
    </source>
</evidence>
<dbReference type="GO" id="GO:0016289">
    <property type="term" value="F:acyl-CoA hydrolase activity"/>
    <property type="evidence" value="ECO:0007669"/>
    <property type="project" value="UniProtKB-ARBA"/>
</dbReference>
<keyword evidence="4" id="KW-1185">Reference proteome</keyword>